<dbReference type="RefSeq" id="WP_224162727.1">
    <property type="nucleotide sequence ID" value="NZ_JAIRBT010000010.1"/>
</dbReference>
<dbReference type="InterPro" id="IPR029787">
    <property type="entry name" value="Nucleotide_cyclase"/>
</dbReference>
<evidence type="ECO:0000313" key="6">
    <source>
        <dbReference type="Proteomes" id="UP000774958"/>
    </source>
</evidence>
<keyword evidence="3" id="KW-0472">Membrane</keyword>
<dbReference type="Pfam" id="PF00990">
    <property type="entry name" value="GGDEF"/>
    <property type="match status" value="1"/>
</dbReference>
<dbReference type="InterPro" id="IPR050469">
    <property type="entry name" value="Diguanylate_Cyclase"/>
</dbReference>
<dbReference type="SMART" id="SM00267">
    <property type="entry name" value="GGDEF"/>
    <property type="match status" value="1"/>
</dbReference>
<evidence type="ECO:0000259" key="4">
    <source>
        <dbReference type="PROSITE" id="PS50887"/>
    </source>
</evidence>
<dbReference type="CDD" id="cd01949">
    <property type="entry name" value="GGDEF"/>
    <property type="match status" value="1"/>
</dbReference>
<keyword evidence="3" id="KW-1133">Transmembrane helix</keyword>
<feature type="transmembrane region" description="Helical" evidence="3">
    <location>
        <begin position="215"/>
        <end position="235"/>
    </location>
</feature>
<dbReference type="PANTHER" id="PTHR45138:SF9">
    <property type="entry name" value="DIGUANYLATE CYCLASE DGCM-RELATED"/>
    <property type="match status" value="1"/>
</dbReference>
<reference evidence="5 6" key="1">
    <citation type="submission" date="2021-09" db="EMBL/GenBank/DDBJ databases">
        <title>Aeromonas schubertii isolated from Asian sea bass.</title>
        <authorList>
            <person name="Pinpimai K."/>
        </authorList>
    </citation>
    <scope>NUCLEOTIDE SEQUENCE [LARGE SCALE GENOMIC DNA]</scope>
    <source>
        <strain evidence="5 6">CHULA2021a</strain>
    </source>
</reference>
<dbReference type="NCBIfam" id="TIGR00254">
    <property type="entry name" value="GGDEF"/>
    <property type="match status" value="1"/>
</dbReference>
<dbReference type="PROSITE" id="PS50887">
    <property type="entry name" value="GGDEF"/>
    <property type="match status" value="1"/>
</dbReference>
<keyword evidence="3" id="KW-0812">Transmembrane</keyword>
<feature type="domain" description="GGDEF" evidence="4">
    <location>
        <begin position="292"/>
        <end position="422"/>
    </location>
</feature>
<dbReference type="EMBL" id="JAIRBT010000010">
    <property type="protein sequence ID" value="MBZ6066389.1"/>
    <property type="molecule type" value="Genomic_DNA"/>
</dbReference>
<evidence type="ECO:0000256" key="2">
    <source>
        <dbReference type="ARBA" id="ARBA00034247"/>
    </source>
</evidence>
<dbReference type="SUPFAM" id="SSF55073">
    <property type="entry name" value="Nucleotide cyclase"/>
    <property type="match status" value="1"/>
</dbReference>
<organism evidence="5 6">
    <name type="scientific">Aeromonas schubertii</name>
    <dbReference type="NCBI Taxonomy" id="652"/>
    <lineage>
        <taxon>Bacteria</taxon>
        <taxon>Pseudomonadati</taxon>
        <taxon>Pseudomonadota</taxon>
        <taxon>Gammaproteobacteria</taxon>
        <taxon>Aeromonadales</taxon>
        <taxon>Aeromonadaceae</taxon>
        <taxon>Aeromonas</taxon>
    </lineage>
</organism>
<comment type="caution">
    <text evidence="5">The sequence shown here is derived from an EMBL/GenBank/DDBJ whole genome shotgun (WGS) entry which is preliminary data.</text>
</comment>
<dbReference type="InterPro" id="IPR043128">
    <property type="entry name" value="Rev_trsase/Diguanyl_cyclase"/>
</dbReference>
<dbReference type="EC" id="2.7.7.65" evidence="1"/>
<accession>A0ABS7VBY0</accession>
<dbReference type="Proteomes" id="UP000774958">
    <property type="component" value="Unassembled WGS sequence"/>
</dbReference>
<dbReference type="InterPro" id="IPR000160">
    <property type="entry name" value="GGDEF_dom"/>
</dbReference>
<proteinExistence type="predicted"/>
<name>A0ABS7VBY0_9GAMM</name>
<dbReference type="PANTHER" id="PTHR45138">
    <property type="entry name" value="REGULATORY COMPONENTS OF SENSORY TRANSDUCTION SYSTEM"/>
    <property type="match status" value="1"/>
</dbReference>
<evidence type="ECO:0000313" key="5">
    <source>
        <dbReference type="EMBL" id="MBZ6066389.1"/>
    </source>
</evidence>
<comment type="catalytic activity">
    <reaction evidence="2">
        <text>2 GTP = 3',3'-c-di-GMP + 2 diphosphate</text>
        <dbReference type="Rhea" id="RHEA:24898"/>
        <dbReference type="ChEBI" id="CHEBI:33019"/>
        <dbReference type="ChEBI" id="CHEBI:37565"/>
        <dbReference type="ChEBI" id="CHEBI:58805"/>
        <dbReference type="EC" id="2.7.7.65"/>
    </reaction>
</comment>
<evidence type="ECO:0000256" key="1">
    <source>
        <dbReference type="ARBA" id="ARBA00012528"/>
    </source>
</evidence>
<keyword evidence="6" id="KW-1185">Reference proteome</keyword>
<dbReference type="Gene3D" id="3.30.70.270">
    <property type="match status" value="1"/>
</dbReference>
<sequence length="422" mass="47620">MSVFRRMWLMTALLMTATLLLVAIYEWGPQRALIIAPAGGWQVSTLDDRPAGGDSVARLEAGHIMECELSLTYRWPYCELLITLAAPEQGLDLSGYETMRIKLQAKGADDLPWRIYLRNYHPAYSRSDDPVSHKINSILLDLQAYPGEVEIPLSLFTPATWWLTDYEIPLLQQGRDLSRVFAIEIATGSGAPAGHYRLKVESLSFHGPWLPASTFYRGLMVLWFFSLLAMLTMDYSGMRRRLARASERERLSRQRNRELEQVCRLASDEARYDRLTGAASRSQGEQLLAEWREGSLIFIDLDHFKGINDSHGHAVGDEVLKTLVSELGYCLEEGVTLCRWGGEEFVVLAPLRPLSWGEALAERMRRVVATSSQWPLGLRVTASFGVAECGPQEPVEEALKRADRALYRAKDGGRNRVEVDTR</sequence>
<gene>
    <name evidence="5" type="ORF">LA374_09220</name>
</gene>
<protein>
    <recommendedName>
        <fullName evidence="1">diguanylate cyclase</fullName>
        <ecNumber evidence="1">2.7.7.65</ecNumber>
    </recommendedName>
</protein>
<evidence type="ECO:0000256" key="3">
    <source>
        <dbReference type="SAM" id="Phobius"/>
    </source>
</evidence>